<protein>
    <submittedName>
        <fullName evidence="10">Polyamine ABC transporter permease</fullName>
    </submittedName>
</protein>
<feature type="transmembrane region" description="Helical" evidence="8">
    <location>
        <begin position="12"/>
        <end position="45"/>
    </location>
</feature>
<keyword evidence="4" id="KW-0997">Cell inner membrane</keyword>
<dbReference type="OrthoDB" id="9782004at2"/>
<evidence type="ECO:0000313" key="10">
    <source>
        <dbReference type="EMBL" id="QEX19462.1"/>
    </source>
</evidence>
<dbReference type="PANTHER" id="PTHR43357:SF4">
    <property type="entry name" value="INNER MEMBRANE ABC TRANSPORTER PERMEASE PROTEIN YDCV"/>
    <property type="match status" value="1"/>
</dbReference>
<evidence type="ECO:0000256" key="4">
    <source>
        <dbReference type="ARBA" id="ARBA00022519"/>
    </source>
</evidence>
<organism evidence="10 11">
    <name type="scientific">Hypericibacter terrae</name>
    <dbReference type="NCBI Taxonomy" id="2602015"/>
    <lineage>
        <taxon>Bacteria</taxon>
        <taxon>Pseudomonadati</taxon>
        <taxon>Pseudomonadota</taxon>
        <taxon>Alphaproteobacteria</taxon>
        <taxon>Rhodospirillales</taxon>
        <taxon>Dongiaceae</taxon>
        <taxon>Hypericibacter</taxon>
    </lineage>
</organism>
<name>A0A5J6MPB8_9PROT</name>
<evidence type="ECO:0000256" key="3">
    <source>
        <dbReference type="ARBA" id="ARBA00022475"/>
    </source>
</evidence>
<comment type="similarity">
    <text evidence="8">Belongs to the binding-protein-dependent transport system permease family.</text>
</comment>
<feature type="transmembrane region" description="Helical" evidence="8">
    <location>
        <begin position="137"/>
        <end position="160"/>
    </location>
</feature>
<evidence type="ECO:0000256" key="7">
    <source>
        <dbReference type="ARBA" id="ARBA00023136"/>
    </source>
</evidence>
<dbReference type="PROSITE" id="PS50928">
    <property type="entry name" value="ABC_TM1"/>
    <property type="match status" value="1"/>
</dbReference>
<dbReference type="CDD" id="cd06261">
    <property type="entry name" value="TM_PBP2"/>
    <property type="match status" value="1"/>
</dbReference>
<dbReference type="PANTHER" id="PTHR43357">
    <property type="entry name" value="INNER MEMBRANE ABC TRANSPORTER PERMEASE PROTEIN YDCV"/>
    <property type="match status" value="1"/>
</dbReference>
<dbReference type="Gene3D" id="1.10.3720.10">
    <property type="entry name" value="MetI-like"/>
    <property type="match status" value="1"/>
</dbReference>
<keyword evidence="5 8" id="KW-0812">Transmembrane</keyword>
<dbReference type="EMBL" id="CP042906">
    <property type="protein sequence ID" value="QEX19462.1"/>
    <property type="molecule type" value="Genomic_DNA"/>
</dbReference>
<dbReference type="RefSeq" id="WP_151179522.1">
    <property type="nucleotide sequence ID" value="NZ_CP042906.1"/>
</dbReference>
<dbReference type="InterPro" id="IPR000515">
    <property type="entry name" value="MetI-like"/>
</dbReference>
<evidence type="ECO:0000256" key="1">
    <source>
        <dbReference type="ARBA" id="ARBA00004429"/>
    </source>
</evidence>
<dbReference type="GO" id="GO:0055085">
    <property type="term" value="P:transmembrane transport"/>
    <property type="evidence" value="ECO:0007669"/>
    <property type="project" value="InterPro"/>
</dbReference>
<evidence type="ECO:0000256" key="6">
    <source>
        <dbReference type="ARBA" id="ARBA00022989"/>
    </source>
</evidence>
<dbReference type="AlphaFoldDB" id="A0A5J6MPB8"/>
<dbReference type="InterPro" id="IPR035906">
    <property type="entry name" value="MetI-like_sf"/>
</dbReference>
<keyword evidence="3" id="KW-1003">Cell membrane</keyword>
<dbReference type="GO" id="GO:0005886">
    <property type="term" value="C:plasma membrane"/>
    <property type="evidence" value="ECO:0007669"/>
    <property type="project" value="UniProtKB-SubCell"/>
</dbReference>
<feature type="transmembrane region" description="Helical" evidence="8">
    <location>
        <begin position="194"/>
        <end position="215"/>
    </location>
</feature>
<evidence type="ECO:0000259" key="9">
    <source>
        <dbReference type="PROSITE" id="PS50928"/>
    </source>
</evidence>
<dbReference type="KEGG" id="htq:FRZ44_47760"/>
<keyword evidence="7 8" id="KW-0472">Membrane</keyword>
<dbReference type="SUPFAM" id="SSF161098">
    <property type="entry name" value="MetI-like"/>
    <property type="match status" value="1"/>
</dbReference>
<feature type="transmembrane region" description="Helical" evidence="8">
    <location>
        <begin position="235"/>
        <end position="260"/>
    </location>
</feature>
<evidence type="ECO:0000256" key="5">
    <source>
        <dbReference type="ARBA" id="ARBA00022692"/>
    </source>
</evidence>
<proteinExistence type="inferred from homology"/>
<sequence length="266" mass="29005">MLLSLNRMGPGRFGLYAIGLLVMTFLLLPILFIAALSFGASRWLAFPPPGWTLQWYQELFADPRWIDAILLSIRVGLAVMVASIALGLPASFALVRGRFWGRELLRAFFIGPMIVPLIILAIALYGLFLRIGLSGTFVGFVAGHLVIALPFSIICISNALESFDESIEKAAVICGASPAQAIWRITLPSIRMGIFAGGLFSFLASWDEVVVGIFMASPEMQTLPVRMWNTLRNDLSPVIAAVSTLLIGLTLVILAAVMILQKKRGR</sequence>
<reference evidence="10 11" key="1">
    <citation type="submission" date="2019-08" db="EMBL/GenBank/DDBJ databases">
        <title>Hyperibacter terrae gen. nov., sp. nov. and Hyperibacter viscosus sp. nov., two new members in the family Rhodospirillaceae isolated from the rhizosphere of Hypericum perforatum.</title>
        <authorList>
            <person name="Noviana Z."/>
        </authorList>
    </citation>
    <scope>NUCLEOTIDE SEQUENCE [LARGE SCALE GENOMIC DNA]</scope>
    <source>
        <strain evidence="10 11">R5913</strain>
    </source>
</reference>
<evidence type="ECO:0000256" key="2">
    <source>
        <dbReference type="ARBA" id="ARBA00022448"/>
    </source>
</evidence>
<evidence type="ECO:0000313" key="11">
    <source>
        <dbReference type="Proteomes" id="UP000326202"/>
    </source>
</evidence>
<feature type="transmembrane region" description="Helical" evidence="8">
    <location>
        <begin position="65"/>
        <end position="95"/>
    </location>
</feature>
<keyword evidence="6 8" id="KW-1133">Transmembrane helix</keyword>
<evidence type="ECO:0000256" key="8">
    <source>
        <dbReference type="RuleBase" id="RU363032"/>
    </source>
</evidence>
<keyword evidence="11" id="KW-1185">Reference proteome</keyword>
<accession>A0A5J6MPB8</accession>
<gene>
    <name evidence="10" type="ORF">FRZ44_47760</name>
</gene>
<feature type="transmembrane region" description="Helical" evidence="8">
    <location>
        <begin position="107"/>
        <end position="131"/>
    </location>
</feature>
<dbReference type="Pfam" id="PF00528">
    <property type="entry name" value="BPD_transp_1"/>
    <property type="match status" value="1"/>
</dbReference>
<dbReference type="Proteomes" id="UP000326202">
    <property type="component" value="Chromosome"/>
</dbReference>
<comment type="subcellular location">
    <subcellularLocation>
        <location evidence="1">Cell inner membrane</location>
        <topology evidence="1">Multi-pass membrane protein</topology>
    </subcellularLocation>
    <subcellularLocation>
        <location evidence="8">Cell membrane</location>
        <topology evidence="8">Multi-pass membrane protein</topology>
    </subcellularLocation>
</comment>
<keyword evidence="2 8" id="KW-0813">Transport</keyword>
<feature type="domain" description="ABC transmembrane type-1" evidence="9">
    <location>
        <begin position="69"/>
        <end position="257"/>
    </location>
</feature>